<feature type="binding site" evidence="13 14">
    <location>
        <position position="88"/>
    </location>
    <ligand>
        <name>a divalent metal cation</name>
        <dbReference type="ChEBI" id="CHEBI:60240"/>
    </ligand>
</feature>
<dbReference type="HAMAP" id="MF_00052_B">
    <property type="entry name" value="RNase_HII_B"/>
    <property type="match status" value="1"/>
</dbReference>
<feature type="region of interest" description="Disordered" evidence="16">
    <location>
        <begin position="39"/>
        <end position="74"/>
    </location>
</feature>
<evidence type="ECO:0000313" key="19">
    <source>
        <dbReference type="Proteomes" id="UP000664277"/>
    </source>
</evidence>
<comment type="cofactor">
    <cofactor evidence="13 14">
        <name>Mn(2+)</name>
        <dbReference type="ChEBI" id="CHEBI:29035"/>
    </cofactor>
    <cofactor evidence="13 14">
        <name>Mg(2+)</name>
        <dbReference type="ChEBI" id="CHEBI:18420"/>
    </cofactor>
    <text evidence="13 14">Manganese or magnesium. Binds 1 divalent metal ion per monomer in the absence of substrate. May bind a second metal ion after substrate binding.</text>
</comment>
<dbReference type="PANTHER" id="PTHR10954:SF23">
    <property type="entry name" value="RIBONUCLEASE"/>
    <property type="match status" value="1"/>
</dbReference>
<dbReference type="EC" id="3.1.26.4" evidence="5 13"/>
<dbReference type="CDD" id="cd07182">
    <property type="entry name" value="RNase_HII_bacteria_HII_like"/>
    <property type="match status" value="1"/>
</dbReference>
<evidence type="ECO:0000256" key="6">
    <source>
        <dbReference type="ARBA" id="ARBA00019179"/>
    </source>
</evidence>
<evidence type="ECO:0000259" key="17">
    <source>
        <dbReference type="PROSITE" id="PS51975"/>
    </source>
</evidence>
<dbReference type="GO" id="GO:0005737">
    <property type="term" value="C:cytoplasm"/>
    <property type="evidence" value="ECO:0007669"/>
    <property type="project" value="UniProtKB-SubCell"/>
</dbReference>
<evidence type="ECO:0000256" key="14">
    <source>
        <dbReference type="PROSITE-ProRule" id="PRU01319"/>
    </source>
</evidence>
<feature type="domain" description="RNase H type-2" evidence="17">
    <location>
        <begin position="82"/>
        <end position="284"/>
    </location>
</feature>
<name>A0A8J7PAQ2_9BACT</name>
<gene>
    <name evidence="13" type="primary">rnhB</name>
    <name evidence="18" type="ORF">J0M35_11185</name>
</gene>
<comment type="caution">
    <text evidence="18">The sequence shown here is derived from an EMBL/GenBank/DDBJ whole genome shotgun (WGS) entry which is preliminary data.</text>
</comment>
<feature type="compositionally biased region" description="Basic and acidic residues" evidence="16">
    <location>
        <begin position="39"/>
        <end position="51"/>
    </location>
</feature>
<keyword evidence="10 13" id="KW-0255">Endonuclease</keyword>
<evidence type="ECO:0000256" key="7">
    <source>
        <dbReference type="ARBA" id="ARBA00022490"/>
    </source>
</evidence>
<dbReference type="InterPro" id="IPR012337">
    <property type="entry name" value="RNaseH-like_sf"/>
</dbReference>
<proteinExistence type="inferred from homology"/>
<organism evidence="18 19">
    <name type="scientific">Candidatus Obscuribacter phosphatis</name>
    <dbReference type="NCBI Taxonomy" id="1906157"/>
    <lineage>
        <taxon>Bacteria</taxon>
        <taxon>Bacillati</taxon>
        <taxon>Candidatus Melainabacteria</taxon>
        <taxon>Candidatus Obscuribacterales</taxon>
        <taxon>Candidatus Obscuribacteraceae</taxon>
        <taxon>Candidatus Obscuribacter</taxon>
    </lineage>
</organism>
<comment type="subcellular location">
    <subcellularLocation>
        <location evidence="3 13">Cytoplasm</location>
    </subcellularLocation>
</comment>
<dbReference type="PANTHER" id="PTHR10954">
    <property type="entry name" value="RIBONUCLEASE H2 SUBUNIT A"/>
    <property type="match status" value="1"/>
</dbReference>
<dbReference type="PROSITE" id="PS51975">
    <property type="entry name" value="RNASE_H_2"/>
    <property type="match status" value="1"/>
</dbReference>
<dbReference type="GO" id="GO:0030145">
    <property type="term" value="F:manganese ion binding"/>
    <property type="evidence" value="ECO:0007669"/>
    <property type="project" value="UniProtKB-UniRule"/>
</dbReference>
<dbReference type="NCBIfam" id="NF000595">
    <property type="entry name" value="PRK00015.1-3"/>
    <property type="match status" value="1"/>
</dbReference>
<feature type="compositionally biased region" description="Basic and acidic residues" evidence="16">
    <location>
        <begin position="293"/>
        <end position="322"/>
    </location>
</feature>
<evidence type="ECO:0000256" key="3">
    <source>
        <dbReference type="ARBA" id="ARBA00004496"/>
    </source>
</evidence>
<feature type="binding site" evidence="13 14">
    <location>
        <position position="89"/>
    </location>
    <ligand>
        <name>a divalent metal cation</name>
        <dbReference type="ChEBI" id="CHEBI:60240"/>
    </ligand>
</feature>
<sequence length="330" mass="35660">MSIYRTEFARFQLEPLVVSRGQRVNLNCRQLKLSLDAKADRASRNESEQESGRVSGIGAGKDSEGDSEKDSGSRLSSRAAGAFLIGVDEVGRGCLAGPVVSVAVALPFADLDASTIASLSALDDSKKLDASVREDLSAKIRKIAPFAIGQASPHEIDEINILNASLLSMQRACDELMRQLNLEPAQVLILVDGNKKIKVDRYKQVTIIKGDSKSASIAAASVIAKVHRDALMVALDKVYPAYGFASNKGYPAVSHRQAIASIGACPEHRLSFRLLPEAKESNEQPGPKAQKAPRVERVQKAQKAPRVERVQKDSKEQKDPRVGKAQKAPK</sequence>
<reference evidence="18" key="1">
    <citation type="submission" date="2021-02" db="EMBL/GenBank/DDBJ databases">
        <title>Genome-Resolved Metagenomics of a Microbial Community Performing Photosynthetic Biological Nutrient Removal.</title>
        <authorList>
            <person name="Mcdaniel E.A."/>
        </authorList>
    </citation>
    <scope>NUCLEOTIDE SEQUENCE</scope>
    <source>
        <strain evidence="18">UWPOB_OBS1</strain>
    </source>
</reference>
<evidence type="ECO:0000256" key="16">
    <source>
        <dbReference type="SAM" id="MobiDB-lite"/>
    </source>
</evidence>
<dbReference type="GO" id="GO:0032299">
    <property type="term" value="C:ribonuclease H2 complex"/>
    <property type="evidence" value="ECO:0007669"/>
    <property type="project" value="TreeGrafter"/>
</dbReference>
<dbReference type="InterPro" id="IPR001352">
    <property type="entry name" value="RNase_HII/HIII"/>
</dbReference>
<dbReference type="InterPro" id="IPR036397">
    <property type="entry name" value="RNaseH_sf"/>
</dbReference>
<evidence type="ECO:0000256" key="5">
    <source>
        <dbReference type="ARBA" id="ARBA00012180"/>
    </source>
</evidence>
<dbReference type="EMBL" id="JAFLCK010000014">
    <property type="protein sequence ID" value="MBN8660922.1"/>
    <property type="molecule type" value="Genomic_DNA"/>
</dbReference>
<accession>A0A8J7PAQ2</accession>
<evidence type="ECO:0000256" key="4">
    <source>
        <dbReference type="ARBA" id="ARBA00008378"/>
    </source>
</evidence>
<dbReference type="GO" id="GO:0043137">
    <property type="term" value="P:DNA replication, removal of RNA primer"/>
    <property type="evidence" value="ECO:0007669"/>
    <property type="project" value="TreeGrafter"/>
</dbReference>
<keyword evidence="9 13" id="KW-0479">Metal-binding</keyword>
<keyword evidence="11 13" id="KW-0378">Hydrolase</keyword>
<dbReference type="SUPFAM" id="SSF53098">
    <property type="entry name" value="Ribonuclease H-like"/>
    <property type="match status" value="1"/>
</dbReference>
<keyword evidence="12 13" id="KW-0464">Manganese</keyword>
<comment type="function">
    <text evidence="2 13 15">Endonuclease that specifically degrades the RNA of RNA-DNA hybrids.</text>
</comment>
<evidence type="ECO:0000256" key="11">
    <source>
        <dbReference type="ARBA" id="ARBA00022801"/>
    </source>
</evidence>
<dbReference type="AlphaFoldDB" id="A0A8J7PAQ2"/>
<dbReference type="GO" id="GO:0006298">
    <property type="term" value="P:mismatch repair"/>
    <property type="evidence" value="ECO:0007669"/>
    <property type="project" value="TreeGrafter"/>
</dbReference>
<evidence type="ECO:0000313" key="18">
    <source>
        <dbReference type="EMBL" id="MBN8660922.1"/>
    </source>
</evidence>
<comment type="similarity">
    <text evidence="4">Belongs to the RNase HII family. RnhC subfamily.</text>
</comment>
<dbReference type="GO" id="GO:0004523">
    <property type="term" value="F:RNA-DNA hybrid ribonuclease activity"/>
    <property type="evidence" value="ECO:0007669"/>
    <property type="project" value="UniProtKB-UniRule"/>
</dbReference>
<evidence type="ECO:0000256" key="9">
    <source>
        <dbReference type="ARBA" id="ARBA00022723"/>
    </source>
</evidence>
<feature type="compositionally biased region" description="Basic and acidic residues" evidence="16">
    <location>
        <begin position="61"/>
        <end position="72"/>
    </location>
</feature>
<feature type="binding site" evidence="13 14">
    <location>
        <position position="192"/>
    </location>
    <ligand>
        <name>a divalent metal cation</name>
        <dbReference type="ChEBI" id="CHEBI:60240"/>
    </ligand>
</feature>
<keyword evidence="8 13" id="KW-0540">Nuclease</keyword>
<dbReference type="InterPro" id="IPR024567">
    <property type="entry name" value="RNase_HII/HIII_dom"/>
</dbReference>
<feature type="region of interest" description="Disordered" evidence="16">
    <location>
        <begin position="278"/>
        <end position="330"/>
    </location>
</feature>
<dbReference type="Proteomes" id="UP000664277">
    <property type="component" value="Unassembled WGS sequence"/>
</dbReference>
<evidence type="ECO:0000256" key="8">
    <source>
        <dbReference type="ARBA" id="ARBA00022722"/>
    </source>
</evidence>
<keyword evidence="7 13" id="KW-0963">Cytoplasm</keyword>
<evidence type="ECO:0000256" key="15">
    <source>
        <dbReference type="RuleBase" id="RU003515"/>
    </source>
</evidence>
<comment type="catalytic activity">
    <reaction evidence="1 13 14 15">
        <text>Endonucleolytic cleavage to 5'-phosphomonoester.</text>
        <dbReference type="EC" id="3.1.26.4"/>
    </reaction>
</comment>
<protein>
    <recommendedName>
        <fullName evidence="6 13">Ribonuclease HII</fullName>
        <shortName evidence="13">RNase HII</shortName>
        <ecNumber evidence="5 13">3.1.26.4</ecNumber>
    </recommendedName>
</protein>
<evidence type="ECO:0000256" key="12">
    <source>
        <dbReference type="ARBA" id="ARBA00023211"/>
    </source>
</evidence>
<evidence type="ECO:0000256" key="2">
    <source>
        <dbReference type="ARBA" id="ARBA00004065"/>
    </source>
</evidence>
<dbReference type="Pfam" id="PF01351">
    <property type="entry name" value="RNase_HII"/>
    <property type="match status" value="1"/>
</dbReference>
<evidence type="ECO:0000256" key="1">
    <source>
        <dbReference type="ARBA" id="ARBA00000077"/>
    </source>
</evidence>
<dbReference type="GO" id="GO:0003723">
    <property type="term" value="F:RNA binding"/>
    <property type="evidence" value="ECO:0007669"/>
    <property type="project" value="UniProtKB-UniRule"/>
</dbReference>
<dbReference type="Gene3D" id="3.30.420.10">
    <property type="entry name" value="Ribonuclease H-like superfamily/Ribonuclease H"/>
    <property type="match status" value="1"/>
</dbReference>
<evidence type="ECO:0000256" key="13">
    <source>
        <dbReference type="HAMAP-Rule" id="MF_00052"/>
    </source>
</evidence>
<dbReference type="InterPro" id="IPR022898">
    <property type="entry name" value="RNase_HII"/>
</dbReference>
<evidence type="ECO:0000256" key="10">
    <source>
        <dbReference type="ARBA" id="ARBA00022759"/>
    </source>
</evidence>